<evidence type="ECO:0000256" key="6">
    <source>
        <dbReference type="SAM" id="Phobius"/>
    </source>
</evidence>
<feature type="transmembrane region" description="Helical" evidence="6">
    <location>
        <begin position="300"/>
        <end position="318"/>
    </location>
</feature>
<comment type="subcellular location">
    <subcellularLocation>
        <location evidence="1">Membrane</location>
        <topology evidence="1">Multi-pass membrane protein</topology>
    </subcellularLocation>
</comment>
<dbReference type="EMBL" id="BJZP01000001">
    <property type="protein sequence ID" value="GEO83238.1"/>
    <property type="molecule type" value="Genomic_DNA"/>
</dbReference>
<evidence type="ECO:0000256" key="1">
    <source>
        <dbReference type="ARBA" id="ARBA00004141"/>
    </source>
</evidence>
<feature type="transmembrane region" description="Helical" evidence="6">
    <location>
        <begin position="218"/>
        <end position="236"/>
    </location>
</feature>
<comment type="similarity">
    <text evidence="2">Belongs to the autoinducer-2 exporter (AI-2E) (TC 2.A.86) family.</text>
</comment>
<evidence type="ECO:0000256" key="3">
    <source>
        <dbReference type="ARBA" id="ARBA00022692"/>
    </source>
</evidence>
<evidence type="ECO:0000313" key="8">
    <source>
        <dbReference type="Proteomes" id="UP000321717"/>
    </source>
</evidence>
<dbReference type="PANTHER" id="PTHR21716:SF61">
    <property type="entry name" value="BLR8064 PROTEIN"/>
    <property type="match status" value="1"/>
</dbReference>
<sequence>MQANPDRLDSIFDLRACAPAENAPYAWVPDKPDPGIDVSKAEEPKLQRSLRWLGPTSPSRSALITPISAARWLLVLIVIAAIYFFHGFVVPVLAALVIAFASWPLYRRLLDLIGGNRTLGATLALLAILAFLIIPIGIAITYTVDELRQWIGWAIEVNRVGAPPPDWIIRLPGVGTWMSEKWREHIGSPGAIGELIQIVSGANIGNIYRALIAASNGVFHLALTLLFMLIALFFVYRDGTNFSRQIDLLGERILPNRWERISRVVPATISSTVTGMTLIAIGEGIVLGTAYWLAGVPSPVTLGVLTGVLALVPGGAPLSFTLVSVYLVASGAYIPGTALFIWGTMELFIVDKTIRPRLVGGPIKLPFLPTFFGLVGGVKTMGFLGLFIGPVLMALIVSIWREWMREVALADPAETGAAGLANEAGATAAVETPAVTVALDRARPRN</sequence>
<accession>A0A512HCQ7</accession>
<keyword evidence="4 6" id="KW-1133">Transmembrane helix</keyword>
<dbReference type="PANTHER" id="PTHR21716">
    <property type="entry name" value="TRANSMEMBRANE PROTEIN"/>
    <property type="match status" value="1"/>
</dbReference>
<dbReference type="AlphaFoldDB" id="A0A512HCQ7"/>
<feature type="transmembrane region" description="Helical" evidence="6">
    <location>
        <begin position="325"/>
        <end position="350"/>
    </location>
</feature>
<feature type="transmembrane region" description="Helical" evidence="6">
    <location>
        <begin position="264"/>
        <end position="294"/>
    </location>
</feature>
<name>A0A512HCQ7_9HYPH</name>
<keyword evidence="3 6" id="KW-0812">Transmembrane</keyword>
<protein>
    <submittedName>
        <fullName evidence="7">AI-2E family transporter</fullName>
    </submittedName>
</protein>
<proteinExistence type="inferred from homology"/>
<dbReference type="Proteomes" id="UP000321717">
    <property type="component" value="Unassembled WGS sequence"/>
</dbReference>
<dbReference type="GO" id="GO:0016020">
    <property type="term" value="C:membrane"/>
    <property type="evidence" value="ECO:0007669"/>
    <property type="project" value="UniProtKB-SubCell"/>
</dbReference>
<evidence type="ECO:0000313" key="7">
    <source>
        <dbReference type="EMBL" id="GEO83238.1"/>
    </source>
</evidence>
<feature type="transmembrane region" description="Helical" evidence="6">
    <location>
        <begin position="88"/>
        <end position="106"/>
    </location>
</feature>
<evidence type="ECO:0000256" key="2">
    <source>
        <dbReference type="ARBA" id="ARBA00009773"/>
    </source>
</evidence>
<dbReference type="Pfam" id="PF01594">
    <property type="entry name" value="AI-2E_transport"/>
    <property type="match status" value="1"/>
</dbReference>
<reference evidence="7 8" key="1">
    <citation type="submission" date="2019-07" db="EMBL/GenBank/DDBJ databases">
        <title>Whole genome shotgun sequence of Rhizobium naphthalenivorans NBRC 107585.</title>
        <authorList>
            <person name="Hosoyama A."/>
            <person name="Uohara A."/>
            <person name="Ohji S."/>
            <person name="Ichikawa N."/>
        </authorList>
    </citation>
    <scope>NUCLEOTIDE SEQUENCE [LARGE SCALE GENOMIC DNA]</scope>
    <source>
        <strain evidence="7 8">NBRC 107585</strain>
    </source>
</reference>
<feature type="transmembrane region" description="Helical" evidence="6">
    <location>
        <begin position="370"/>
        <end position="397"/>
    </location>
</feature>
<evidence type="ECO:0000256" key="5">
    <source>
        <dbReference type="ARBA" id="ARBA00023136"/>
    </source>
</evidence>
<dbReference type="InterPro" id="IPR002549">
    <property type="entry name" value="AI-2E-like"/>
</dbReference>
<comment type="caution">
    <text evidence="7">The sequence shown here is derived from an EMBL/GenBank/DDBJ whole genome shotgun (WGS) entry which is preliminary data.</text>
</comment>
<evidence type="ECO:0000256" key="4">
    <source>
        <dbReference type="ARBA" id="ARBA00022989"/>
    </source>
</evidence>
<gene>
    <name evidence="7" type="ORF">RNA01_01700</name>
</gene>
<keyword evidence="8" id="KW-1185">Reference proteome</keyword>
<feature type="transmembrane region" description="Helical" evidence="6">
    <location>
        <begin position="118"/>
        <end position="140"/>
    </location>
</feature>
<keyword evidence="5 6" id="KW-0472">Membrane</keyword>
<organism evidence="7 8">
    <name type="scientific">Ciceribacter naphthalenivorans</name>
    <dbReference type="NCBI Taxonomy" id="1118451"/>
    <lineage>
        <taxon>Bacteria</taxon>
        <taxon>Pseudomonadati</taxon>
        <taxon>Pseudomonadota</taxon>
        <taxon>Alphaproteobacteria</taxon>
        <taxon>Hyphomicrobiales</taxon>
        <taxon>Rhizobiaceae</taxon>
        <taxon>Ciceribacter</taxon>
    </lineage>
</organism>